<dbReference type="GO" id="GO:0004252">
    <property type="term" value="F:serine-type endopeptidase activity"/>
    <property type="evidence" value="ECO:0007669"/>
    <property type="project" value="InterPro"/>
</dbReference>
<dbReference type="PANTHER" id="PTHR45840:SF8">
    <property type="entry name" value="RHOMBOID PROTEASE"/>
    <property type="match status" value="1"/>
</dbReference>
<dbReference type="Gene3D" id="1.20.1540.10">
    <property type="entry name" value="Rhomboid-like"/>
    <property type="match status" value="1"/>
</dbReference>
<dbReference type="AlphaFoldDB" id="A0A8J5KGI0"/>
<feature type="transmembrane region" description="Helical" evidence="6">
    <location>
        <begin position="150"/>
        <end position="169"/>
    </location>
</feature>
<dbReference type="EMBL" id="JAHLQT010014436">
    <property type="protein sequence ID" value="KAG7170320.1"/>
    <property type="molecule type" value="Genomic_DNA"/>
</dbReference>
<dbReference type="InterPro" id="IPR022764">
    <property type="entry name" value="Peptidase_S54_rhomboid_dom"/>
</dbReference>
<dbReference type="GO" id="GO:0016020">
    <property type="term" value="C:membrane"/>
    <property type="evidence" value="ECO:0007669"/>
    <property type="project" value="UniProtKB-SubCell"/>
</dbReference>
<evidence type="ECO:0000259" key="7">
    <source>
        <dbReference type="Pfam" id="PF01694"/>
    </source>
</evidence>
<comment type="subcellular location">
    <subcellularLocation>
        <location evidence="1">Membrane</location>
        <topology evidence="1">Multi-pass membrane protein</topology>
    </subcellularLocation>
</comment>
<keyword evidence="5 6" id="KW-0472">Membrane</keyword>
<dbReference type="InterPro" id="IPR035952">
    <property type="entry name" value="Rhomboid-like_sf"/>
</dbReference>
<feature type="transmembrane region" description="Helical" evidence="6">
    <location>
        <begin position="316"/>
        <end position="335"/>
    </location>
</feature>
<feature type="transmembrane region" description="Helical" evidence="6">
    <location>
        <begin position="200"/>
        <end position="222"/>
    </location>
</feature>
<dbReference type="SUPFAM" id="SSF144091">
    <property type="entry name" value="Rhomboid-like"/>
    <property type="match status" value="1"/>
</dbReference>
<reference evidence="8" key="1">
    <citation type="journal article" date="2021" name="Sci. Adv.">
        <title>The American lobster genome reveals insights on longevity, neural, and immune adaptations.</title>
        <authorList>
            <person name="Polinski J.M."/>
            <person name="Zimin A.V."/>
            <person name="Clark K.F."/>
            <person name="Kohn A.B."/>
            <person name="Sadowski N."/>
            <person name="Timp W."/>
            <person name="Ptitsyn A."/>
            <person name="Khanna P."/>
            <person name="Romanova D.Y."/>
            <person name="Williams P."/>
            <person name="Greenwood S.J."/>
            <person name="Moroz L.L."/>
            <person name="Walt D.R."/>
            <person name="Bodnar A.G."/>
        </authorList>
    </citation>
    <scope>NUCLEOTIDE SEQUENCE</scope>
    <source>
        <strain evidence="8">GMGI-L3</strain>
    </source>
</reference>
<evidence type="ECO:0000256" key="2">
    <source>
        <dbReference type="ARBA" id="ARBA00009045"/>
    </source>
</evidence>
<keyword evidence="9" id="KW-1185">Reference proteome</keyword>
<feature type="transmembrane region" description="Helical" evidence="6">
    <location>
        <begin position="228"/>
        <end position="245"/>
    </location>
</feature>
<evidence type="ECO:0000256" key="3">
    <source>
        <dbReference type="ARBA" id="ARBA00022692"/>
    </source>
</evidence>
<comment type="similarity">
    <text evidence="2">Belongs to the peptidase S54 family.</text>
</comment>
<protein>
    <submittedName>
        <fullName evidence="8">Rhomboid-related protein 3-like</fullName>
    </submittedName>
</protein>
<keyword evidence="4 6" id="KW-1133">Transmembrane helix</keyword>
<comment type="caution">
    <text evidence="8">The sequence shown here is derived from an EMBL/GenBank/DDBJ whole genome shotgun (WGS) entry which is preliminary data.</text>
</comment>
<evidence type="ECO:0000313" key="8">
    <source>
        <dbReference type="EMBL" id="KAG7170320.1"/>
    </source>
</evidence>
<dbReference type="Pfam" id="PF01694">
    <property type="entry name" value="Rhomboid"/>
    <property type="match status" value="1"/>
</dbReference>
<keyword evidence="3 6" id="KW-0812">Transmembrane</keyword>
<organism evidence="8 9">
    <name type="scientific">Homarus americanus</name>
    <name type="common">American lobster</name>
    <dbReference type="NCBI Taxonomy" id="6706"/>
    <lineage>
        <taxon>Eukaryota</taxon>
        <taxon>Metazoa</taxon>
        <taxon>Ecdysozoa</taxon>
        <taxon>Arthropoda</taxon>
        <taxon>Crustacea</taxon>
        <taxon>Multicrustacea</taxon>
        <taxon>Malacostraca</taxon>
        <taxon>Eumalacostraca</taxon>
        <taxon>Eucarida</taxon>
        <taxon>Decapoda</taxon>
        <taxon>Pleocyemata</taxon>
        <taxon>Astacidea</taxon>
        <taxon>Nephropoidea</taxon>
        <taxon>Nephropidae</taxon>
        <taxon>Homarus</taxon>
    </lineage>
</organism>
<sequence>MTRVDSIEMDAGYKAVRRGDYWTTLMHLTFGSSRFGDSRFRVFADSRIEGLLVQGFLQPPLRGRNLQVAEEFWSRHDPSHSRSIPLTVIKERLLQTKEADDMPNGLAESSSKHSSARETFNRATLSVVPRGERTVEKRSYLQEYKCCPPALFMITASLIEIAVFVYYCIDMDVPGTPNGPPPVYSPLIYNPFKRFEAWRYLTYALIHSGYMHLVMQVFLGLLLELVHGWWRVGLIYMAGVLAGSLSHSISAPKMYVAGASGGVYAITYSHVGNLLMNWSEMEFRWIQLVLCLTLTIADVAYALWDSYGSSNPSNTGHMAHLGGAIAGMLVGINILRNLKRRRWEKFLWWVAFFVYLAMVVTGIVLNCVLPVPDFFPDNDYTEEASLKDLFLNSLPK</sequence>
<dbReference type="Proteomes" id="UP000747542">
    <property type="component" value="Unassembled WGS sequence"/>
</dbReference>
<feature type="transmembrane region" description="Helical" evidence="6">
    <location>
        <begin position="347"/>
        <end position="371"/>
    </location>
</feature>
<evidence type="ECO:0000256" key="1">
    <source>
        <dbReference type="ARBA" id="ARBA00004141"/>
    </source>
</evidence>
<name>A0A8J5KGI0_HOMAM</name>
<gene>
    <name evidence="8" type="primary">RHBDL3-L</name>
    <name evidence="8" type="ORF">Hamer_G016128</name>
</gene>
<evidence type="ECO:0000256" key="6">
    <source>
        <dbReference type="SAM" id="Phobius"/>
    </source>
</evidence>
<feature type="domain" description="Peptidase S54 rhomboid" evidence="7">
    <location>
        <begin position="195"/>
        <end position="335"/>
    </location>
</feature>
<evidence type="ECO:0000313" key="9">
    <source>
        <dbReference type="Proteomes" id="UP000747542"/>
    </source>
</evidence>
<accession>A0A8J5KGI0</accession>
<proteinExistence type="inferred from homology"/>
<evidence type="ECO:0000256" key="5">
    <source>
        <dbReference type="ARBA" id="ARBA00023136"/>
    </source>
</evidence>
<dbReference type="PANTHER" id="PTHR45840">
    <property type="entry name" value="RHOMBOID-RELATED PROTEIN"/>
    <property type="match status" value="1"/>
</dbReference>
<dbReference type="InterPro" id="IPR051739">
    <property type="entry name" value="Rhomboid_IM_Serine_Proteases"/>
</dbReference>
<feature type="transmembrane region" description="Helical" evidence="6">
    <location>
        <begin position="285"/>
        <end position="304"/>
    </location>
</feature>
<evidence type="ECO:0000256" key="4">
    <source>
        <dbReference type="ARBA" id="ARBA00022989"/>
    </source>
</evidence>